<dbReference type="Proteomes" id="UP000323046">
    <property type="component" value="Chromosome"/>
</dbReference>
<dbReference type="AlphaFoldDB" id="A0A5P2B5H0"/>
<dbReference type="CDD" id="cd19152">
    <property type="entry name" value="AKR_AKR15A"/>
    <property type="match status" value="1"/>
</dbReference>
<dbReference type="PANTHER" id="PTHR42686:SF1">
    <property type="entry name" value="GH17980P-RELATED"/>
    <property type="match status" value="1"/>
</dbReference>
<dbReference type="PANTHER" id="PTHR42686">
    <property type="entry name" value="GH17980P-RELATED"/>
    <property type="match status" value="1"/>
</dbReference>
<dbReference type="GO" id="GO:0005829">
    <property type="term" value="C:cytosol"/>
    <property type="evidence" value="ECO:0007669"/>
    <property type="project" value="TreeGrafter"/>
</dbReference>
<dbReference type="Pfam" id="PF00248">
    <property type="entry name" value="Aldo_ket_red"/>
    <property type="match status" value="1"/>
</dbReference>
<dbReference type="InterPro" id="IPR023210">
    <property type="entry name" value="NADP_OxRdtase_dom"/>
</dbReference>
<keyword evidence="3" id="KW-1185">Reference proteome</keyword>
<dbReference type="GO" id="GO:0016491">
    <property type="term" value="F:oxidoreductase activity"/>
    <property type="evidence" value="ECO:0007669"/>
    <property type="project" value="InterPro"/>
</dbReference>
<dbReference type="Gene3D" id="3.20.20.100">
    <property type="entry name" value="NADP-dependent oxidoreductase domain"/>
    <property type="match status" value="1"/>
</dbReference>
<reference evidence="2 3" key="1">
    <citation type="submission" date="2018-05" db="EMBL/GenBank/DDBJ databases">
        <title>Streptomyces venezuelae.</title>
        <authorList>
            <person name="Kim W."/>
            <person name="Lee N."/>
            <person name="Cho B.-K."/>
        </authorList>
    </citation>
    <scope>NUCLEOTIDE SEQUENCE [LARGE SCALE GENOMIC DNA]</scope>
    <source>
        <strain evidence="2 3">ATCC 14583</strain>
    </source>
</reference>
<dbReference type="EMBL" id="CP029193">
    <property type="protein sequence ID" value="QES25735.1"/>
    <property type="molecule type" value="Genomic_DNA"/>
</dbReference>
<evidence type="ECO:0000259" key="1">
    <source>
        <dbReference type="Pfam" id="PF00248"/>
    </source>
</evidence>
<name>A0A5P2B5H0_STRVZ</name>
<dbReference type="SUPFAM" id="SSF51430">
    <property type="entry name" value="NAD(P)-linked oxidoreductase"/>
    <property type="match status" value="1"/>
</dbReference>
<evidence type="ECO:0000313" key="3">
    <source>
        <dbReference type="Proteomes" id="UP000323046"/>
    </source>
</evidence>
<dbReference type="InterPro" id="IPR036812">
    <property type="entry name" value="NAD(P)_OxRdtase_dom_sf"/>
</dbReference>
<dbReference type="InterPro" id="IPR020471">
    <property type="entry name" value="AKR"/>
</dbReference>
<sequence>MGIAPLLPGRLGFGTAPLGNMFRAIPDDEARATVEAAWDHGIRYFDTAPFYGAGLAETRLGEVLAGKPRDSYVLSTKVGRVILDEHETDTPDFGEKGGLFEHGNPNKIVHEWTADATERSIEDSLKRLGTDRLDIVWVHDIAQDFHGDQWLQKFEEARTGAFRVLTRLRDEGVIRAWGLGVNKTEPIELTLALDEPRPDGFLLAGRYTLLDHDHALQRLLPAAREQGVDMVVGGPYSSGILAGGTHFEYQEAPAEIVERVGRLKSLADKHGVSIKAAALQFSLAHPATAAVIPGATRPSRIAEDTAALGEEIPEAFWTELRAANLVSPAAPLPHGA</sequence>
<dbReference type="OrthoDB" id="9768851at2"/>
<evidence type="ECO:0000313" key="2">
    <source>
        <dbReference type="EMBL" id="QES25735.1"/>
    </source>
</evidence>
<gene>
    <name evidence="2" type="ORF">DEJ47_04060</name>
</gene>
<dbReference type="RefSeq" id="WP_150164996.1">
    <property type="nucleotide sequence ID" value="NZ_CP029193.1"/>
</dbReference>
<feature type="domain" description="NADP-dependent oxidoreductase" evidence="1">
    <location>
        <begin position="10"/>
        <end position="323"/>
    </location>
</feature>
<organism evidence="2 3">
    <name type="scientific">Streptomyces venezuelae</name>
    <dbReference type="NCBI Taxonomy" id="54571"/>
    <lineage>
        <taxon>Bacteria</taxon>
        <taxon>Bacillati</taxon>
        <taxon>Actinomycetota</taxon>
        <taxon>Actinomycetes</taxon>
        <taxon>Kitasatosporales</taxon>
        <taxon>Streptomycetaceae</taxon>
        <taxon>Streptomyces</taxon>
    </lineage>
</organism>
<proteinExistence type="predicted"/>
<accession>A0A5P2B5H0</accession>
<protein>
    <submittedName>
        <fullName evidence="2">D-threo-aldose 1-dehydrogenase</fullName>
    </submittedName>
</protein>